<feature type="domain" description="Alcohol dehydrogenase-like C-terminal" evidence="3">
    <location>
        <begin position="7"/>
        <end position="134"/>
    </location>
</feature>
<dbReference type="Pfam" id="PF00107">
    <property type="entry name" value="ADH_zinc_N"/>
    <property type="match status" value="1"/>
</dbReference>
<evidence type="ECO:0000256" key="1">
    <source>
        <dbReference type="ARBA" id="ARBA00022723"/>
    </source>
</evidence>
<sequence length="176" mass="19433">MMNFMKVVEAAKVAGASRIIGVARDDDKLRRAVEFGLTDCLNIQKFAKPIEQVICELVDGGVDYSFDCTGDPGIIYSALECCNMAGGVSVILGLVEATQRVSFHPGALLWGRSWTSGLFGGYKARSELPKLVERCMKGDINLDHYITHKMPFSKINEAFDILNEGKCIRCVLDYEN</sequence>
<dbReference type="Gene3D" id="3.40.50.720">
    <property type="entry name" value="NAD(P)-binding Rossmann-like Domain"/>
    <property type="match status" value="1"/>
</dbReference>
<dbReference type="SUPFAM" id="SSF51735">
    <property type="entry name" value="NAD(P)-binding Rossmann-fold domains"/>
    <property type="match status" value="1"/>
</dbReference>
<protein>
    <recommendedName>
        <fullName evidence="3">Alcohol dehydrogenase-like C-terminal domain-containing protein</fullName>
    </recommendedName>
</protein>
<evidence type="ECO:0000313" key="5">
    <source>
        <dbReference type="Proteomes" id="UP001497512"/>
    </source>
</evidence>
<keyword evidence="2" id="KW-0862">Zinc</keyword>
<reference evidence="4" key="1">
    <citation type="submission" date="2024-02" db="EMBL/GenBank/DDBJ databases">
        <authorList>
            <consortium name="ELIXIR-Norway"/>
            <consortium name="Elixir Norway"/>
        </authorList>
    </citation>
    <scope>NUCLEOTIDE SEQUENCE</scope>
</reference>
<proteinExistence type="predicted"/>
<dbReference type="SUPFAM" id="SSF50129">
    <property type="entry name" value="GroES-like"/>
    <property type="match status" value="1"/>
</dbReference>
<accession>A0ABP0TX74</accession>
<evidence type="ECO:0000256" key="2">
    <source>
        <dbReference type="ARBA" id="ARBA00022833"/>
    </source>
</evidence>
<evidence type="ECO:0000313" key="4">
    <source>
        <dbReference type="EMBL" id="CAK9207368.1"/>
    </source>
</evidence>
<gene>
    <name evidence="4" type="ORF">CSSPTR1EN2_LOCUS8765</name>
</gene>
<name>A0ABP0TX74_9BRYO</name>
<dbReference type="InterPro" id="IPR011032">
    <property type="entry name" value="GroES-like_sf"/>
</dbReference>
<dbReference type="InterPro" id="IPR036291">
    <property type="entry name" value="NAD(P)-bd_dom_sf"/>
</dbReference>
<dbReference type="Gene3D" id="3.90.180.10">
    <property type="entry name" value="Medium-chain alcohol dehydrogenases, catalytic domain"/>
    <property type="match status" value="1"/>
</dbReference>
<dbReference type="Proteomes" id="UP001497512">
    <property type="component" value="Chromosome 16"/>
</dbReference>
<keyword evidence="1" id="KW-0479">Metal-binding</keyword>
<dbReference type="PANTHER" id="PTHR43880">
    <property type="entry name" value="ALCOHOL DEHYDROGENASE"/>
    <property type="match status" value="1"/>
</dbReference>
<organism evidence="4 5">
    <name type="scientific">Sphagnum troendelagicum</name>
    <dbReference type="NCBI Taxonomy" id="128251"/>
    <lineage>
        <taxon>Eukaryota</taxon>
        <taxon>Viridiplantae</taxon>
        <taxon>Streptophyta</taxon>
        <taxon>Embryophyta</taxon>
        <taxon>Bryophyta</taxon>
        <taxon>Sphagnophytina</taxon>
        <taxon>Sphagnopsida</taxon>
        <taxon>Sphagnales</taxon>
        <taxon>Sphagnaceae</taxon>
        <taxon>Sphagnum</taxon>
    </lineage>
</organism>
<keyword evidence="5" id="KW-1185">Reference proteome</keyword>
<dbReference type="EMBL" id="OZ019908">
    <property type="protein sequence ID" value="CAK9207368.1"/>
    <property type="molecule type" value="Genomic_DNA"/>
</dbReference>
<evidence type="ECO:0000259" key="3">
    <source>
        <dbReference type="Pfam" id="PF00107"/>
    </source>
</evidence>
<dbReference type="InterPro" id="IPR013149">
    <property type="entry name" value="ADH-like_C"/>
</dbReference>
<dbReference type="PANTHER" id="PTHR43880:SF56">
    <property type="entry name" value="ALCOHOL DEHYDROGENASE-LIKE 4"/>
    <property type="match status" value="1"/>
</dbReference>